<dbReference type="EMBL" id="JAMSHJ010000005">
    <property type="protein sequence ID" value="KAI5412417.1"/>
    <property type="molecule type" value="Genomic_DNA"/>
</dbReference>
<dbReference type="Gramene" id="Psat05G0718700-T1">
    <property type="protein sequence ID" value="KAI5412417.1"/>
    <property type="gene ID" value="KIW84_057187"/>
</dbReference>
<evidence type="ECO:0000313" key="3">
    <source>
        <dbReference type="Proteomes" id="UP001058974"/>
    </source>
</evidence>
<keyword evidence="3" id="KW-1185">Reference proteome</keyword>
<dbReference type="Proteomes" id="UP001058974">
    <property type="component" value="Chromosome 5"/>
</dbReference>
<organism evidence="2 3">
    <name type="scientific">Pisum sativum</name>
    <name type="common">Garden pea</name>
    <name type="synonym">Lathyrus oleraceus</name>
    <dbReference type="NCBI Taxonomy" id="3888"/>
    <lineage>
        <taxon>Eukaryota</taxon>
        <taxon>Viridiplantae</taxon>
        <taxon>Streptophyta</taxon>
        <taxon>Embryophyta</taxon>
        <taxon>Tracheophyta</taxon>
        <taxon>Spermatophyta</taxon>
        <taxon>Magnoliopsida</taxon>
        <taxon>eudicotyledons</taxon>
        <taxon>Gunneridae</taxon>
        <taxon>Pentapetalae</taxon>
        <taxon>rosids</taxon>
        <taxon>fabids</taxon>
        <taxon>Fabales</taxon>
        <taxon>Fabaceae</taxon>
        <taxon>Papilionoideae</taxon>
        <taxon>50 kb inversion clade</taxon>
        <taxon>NPAAA clade</taxon>
        <taxon>Hologalegina</taxon>
        <taxon>IRL clade</taxon>
        <taxon>Fabeae</taxon>
        <taxon>Lathyrus</taxon>
    </lineage>
</organism>
<sequence length="232" mass="26734">MDEGLNADDLLVISRYRRVECSWRLVPRGGNNHRVVIAENSSSEEEEPYKQEIVDWQIDVDKFFNVMGVLENKQVKMAEIRLKSTTVVWWIDLPFRGRDKRRGDKEMSTTTRDFNPTNKGTSNPSSVQQDLDNITYRGWDNVMVFTRGTHKISMAPVLHFDRNLEGGKSSFLVMTLRENEFDEADKKRIFPLIDEALYQEENLGSSSSKVDETTVGRLSKSSEFVLCPKIAF</sequence>
<proteinExistence type="predicted"/>
<comment type="caution">
    <text evidence="2">The sequence shown here is derived from an EMBL/GenBank/DDBJ whole genome shotgun (WGS) entry which is preliminary data.</text>
</comment>
<dbReference type="AlphaFoldDB" id="A0A9D5AHT4"/>
<accession>A0A9D5AHT4</accession>
<evidence type="ECO:0000313" key="2">
    <source>
        <dbReference type="EMBL" id="KAI5412417.1"/>
    </source>
</evidence>
<protein>
    <submittedName>
        <fullName evidence="2">Uncharacterized protein</fullName>
    </submittedName>
</protein>
<name>A0A9D5AHT4_PEA</name>
<reference evidence="2 3" key="1">
    <citation type="journal article" date="2022" name="Nat. Genet.">
        <title>Improved pea reference genome and pan-genome highlight genomic features and evolutionary characteristics.</title>
        <authorList>
            <person name="Yang T."/>
            <person name="Liu R."/>
            <person name="Luo Y."/>
            <person name="Hu S."/>
            <person name="Wang D."/>
            <person name="Wang C."/>
            <person name="Pandey M.K."/>
            <person name="Ge S."/>
            <person name="Xu Q."/>
            <person name="Li N."/>
            <person name="Li G."/>
            <person name="Huang Y."/>
            <person name="Saxena R.K."/>
            <person name="Ji Y."/>
            <person name="Li M."/>
            <person name="Yan X."/>
            <person name="He Y."/>
            <person name="Liu Y."/>
            <person name="Wang X."/>
            <person name="Xiang C."/>
            <person name="Varshney R.K."/>
            <person name="Ding H."/>
            <person name="Gao S."/>
            <person name="Zong X."/>
        </authorList>
    </citation>
    <scope>NUCLEOTIDE SEQUENCE [LARGE SCALE GENOMIC DNA]</scope>
    <source>
        <strain evidence="2 3">cv. Zhongwan 6</strain>
    </source>
</reference>
<gene>
    <name evidence="2" type="ORF">KIW84_057187</name>
</gene>
<feature type="compositionally biased region" description="Polar residues" evidence="1">
    <location>
        <begin position="108"/>
        <end position="129"/>
    </location>
</feature>
<evidence type="ECO:0000256" key="1">
    <source>
        <dbReference type="SAM" id="MobiDB-lite"/>
    </source>
</evidence>
<feature type="region of interest" description="Disordered" evidence="1">
    <location>
        <begin position="101"/>
        <end position="129"/>
    </location>
</feature>